<evidence type="ECO:0000313" key="2">
    <source>
        <dbReference type="Proteomes" id="UP000233551"/>
    </source>
</evidence>
<gene>
    <name evidence="1" type="ORF">CRG98_020570</name>
</gene>
<dbReference type="EMBL" id="PGOL01001331">
    <property type="protein sequence ID" value="PKI59002.1"/>
    <property type="molecule type" value="Genomic_DNA"/>
</dbReference>
<sequence>MVDPKATPAYTQSVVMSILADRFDFSSRPLSGSIFCPRAPSKVAHSLVRVAAAVLVKSQVTVLELKNPAWENSPEARVIRKALSPWRDRNTEAKRN</sequence>
<evidence type="ECO:0000313" key="1">
    <source>
        <dbReference type="EMBL" id="PKI59002.1"/>
    </source>
</evidence>
<dbReference type="Proteomes" id="UP000233551">
    <property type="component" value="Unassembled WGS sequence"/>
</dbReference>
<comment type="caution">
    <text evidence="1">The sequence shown here is derived from an EMBL/GenBank/DDBJ whole genome shotgun (WGS) entry which is preliminary data.</text>
</comment>
<name>A0A2I0JRU0_PUNGR</name>
<proteinExistence type="predicted"/>
<reference evidence="1 2" key="1">
    <citation type="submission" date="2017-11" db="EMBL/GenBank/DDBJ databases">
        <title>De-novo sequencing of pomegranate (Punica granatum L.) genome.</title>
        <authorList>
            <person name="Akparov Z."/>
            <person name="Amiraslanov A."/>
            <person name="Hajiyeva S."/>
            <person name="Abbasov M."/>
            <person name="Kaur K."/>
            <person name="Hamwieh A."/>
            <person name="Solovyev V."/>
            <person name="Salamov A."/>
            <person name="Braich B."/>
            <person name="Kosarev P."/>
            <person name="Mahmoud A."/>
            <person name="Hajiyev E."/>
            <person name="Babayeva S."/>
            <person name="Izzatullayeva V."/>
            <person name="Mammadov A."/>
            <person name="Mammadov A."/>
            <person name="Sharifova S."/>
            <person name="Ojaghi J."/>
            <person name="Eynullazada K."/>
            <person name="Bayramov B."/>
            <person name="Abdulazimova A."/>
            <person name="Shahmuradov I."/>
        </authorList>
    </citation>
    <scope>NUCLEOTIDE SEQUENCE [LARGE SCALE GENOMIC DNA]</scope>
    <source>
        <strain evidence="2">cv. AG2017</strain>
        <tissue evidence="1">Leaf</tissue>
    </source>
</reference>
<keyword evidence="2" id="KW-1185">Reference proteome</keyword>
<accession>A0A2I0JRU0</accession>
<organism evidence="1 2">
    <name type="scientific">Punica granatum</name>
    <name type="common">Pomegranate</name>
    <dbReference type="NCBI Taxonomy" id="22663"/>
    <lineage>
        <taxon>Eukaryota</taxon>
        <taxon>Viridiplantae</taxon>
        <taxon>Streptophyta</taxon>
        <taxon>Embryophyta</taxon>
        <taxon>Tracheophyta</taxon>
        <taxon>Spermatophyta</taxon>
        <taxon>Magnoliopsida</taxon>
        <taxon>eudicotyledons</taxon>
        <taxon>Gunneridae</taxon>
        <taxon>Pentapetalae</taxon>
        <taxon>rosids</taxon>
        <taxon>malvids</taxon>
        <taxon>Myrtales</taxon>
        <taxon>Lythraceae</taxon>
        <taxon>Punica</taxon>
    </lineage>
</organism>
<dbReference type="AlphaFoldDB" id="A0A2I0JRU0"/>
<protein>
    <submittedName>
        <fullName evidence="1">Uncharacterized protein</fullName>
    </submittedName>
</protein>